<dbReference type="EMBL" id="KF901223">
    <property type="protein sequence ID" value="AIF23195.1"/>
    <property type="molecule type" value="Genomic_DNA"/>
</dbReference>
<protein>
    <submittedName>
        <fullName evidence="1">Uncharacterized protein</fullName>
    </submittedName>
</protein>
<sequence length="81" mass="9916">MVRHGKKRIRFGSEGKKKIPDFVDPNKDPRSYLRRYIAEQTYKDWFDRNYPDYTIYEAVGLSELDFQEIKRNFLLNKRKLL</sequence>
<evidence type="ECO:0000313" key="1">
    <source>
        <dbReference type="EMBL" id="AIF23195.1"/>
    </source>
</evidence>
<reference evidence="1" key="1">
    <citation type="journal article" date="2014" name="Genome Biol. Evol.">
        <title>Pangenome evidence for extensive interdomain horizontal transfer affecting lineage core and shell genes in uncultured planktonic thaumarchaeota and euryarchaeota.</title>
        <authorList>
            <person name="Deschamps P."/>
            <person name="Zivanovic Y."/>
            <person name="Moreira D."/>
            <person name="Rodriguez-Valera F."/>
            <person name="Lopez-Garcia P."/>
        </authorList>
    </citation>
    <scope>NUCLEOTIDE SEQUENCE</scope>
</reference>
<accession>A0A075I5Q4</accession>
<organism evidence="1">
    <name type="scientific">uncultured marine thaumarchaeote SAT1000_13_B06</name>
    <dbReference type="NCBI Taxonomy" id="1456381"/>
    <lineage>
        <taxon>Archaea</taxon>
        <taxon>Nitrososphaerota</taxon>
        <taxon>environmental samples</taxon>
    </lineage>
</organism>
<dbReference type="AlphaFoldDB" id="A0A075I5Q4"/>
<proteinExistence type="predicted"/>
<name>A0A075I5Q4_9ARCH</name>